<comment type="similarity">
    <text evidence="1">Belongs to the EamA transporter family.</text>
</comment>
<evidence type="ECO:0000313" key="4">
    <source>
        <dbReference type="EMBL" id="MBK0422642.1"/>
    </source>
</evidence>
<keyword evidence="2" id="KW-0472">Membrane</keyword>
<feature type="transmembrane region" description="Helical" evidence="2">
    <location>
        <begin position="12"/>
        <end position="33"/>
    </location>
</feature>
<dbReference type="Pfam" id="PF00892">
    <property type="entry name" value="EamA"/>
    <property type="match status" value="1"/>
</dbReference>
<evidence type="ECO:0000256" key="2">
    <source>
        <dbReference type="SAM" id="Phobius"/>
    </source>
</evidence>
<evidence type="ECO:0000259" key="3">
    <source>
        <dbReference type="Pfam" id="PF00892"/>
    </source>
</evidence>
<feature type="transmembrane region" description="Helical" evidence="2">
    <location>
        <begin position="235"/>
        <end position="256"/>
    </location>
</feature>
<dbReference type="InterPro" id="IPR000620">
    <property type="entry name" value="EamA_dom"/>
</dbReference>
<keyword evidence="5" id="KW-1185">Reference proteome</keyword>
<dbReference type="GO" id="GO:0016020">
    <property type="term" value="C:membrane"/>
    <property type="evidence" value="ECO:0007669"/>
    <property type="project" value="InterPro"/>
</dbReference>
<accession>A0A934UYR2</accession>
<feature type="transmembrane region" description="Helical" evidence="2">
    <location>
        <begin position="176"/>
        <end position="198"/>
    </location>
</feature>
<feature type="transmembrane region" description="Helical" evidence="2">
    <location>
        <begin position="71"/>
        <end position="89"/>
    </location>
</feature>
<dbReference type="InterPro" id="IPR037185">
    <property type="entry name" value="EmrE-like"/>
</dbReference>
<feature type="domain" description="EamA" evidence="3">
    <location>
        <begin position="146"/>
        <end position="273"/>
    </location>
</feature>
<keyword evidence="2" id="KW-1133">Transmembrane helix</keyword>
<dbReference type="AlphaFoldDB" id="A0A934UYR2"/>
<keyword evidence="2" id="KW-0812">Transmembrane</keyword>
<evidence type="ECO:0000256" key="1">
    <source>
        <dbReference type="ARBA" id="ARBA00007362"/>
    </source>
</evidence>
<name>A0A934UYR2_9MICO</name>
<evidence type="ECO:0000313" key="5">
    <source>
        <dbReference type="Proteomes" id="UP000618733"/>
    </source>
</evidence>
<dbReference type="EMBL" id="JAEHOI010000011">
    <property type="protein sequence ID" value="MBK0422642.1"/>
    <property type="molecule type" value="Genomic_DNA"/>
</dbReference>
<feature type="transmembrane region" description="Helical" evidence="2">
    <location>
        <begin position="146"/>
        <end position="164"/>
    </location>
</feature>
<feature type="transmembrane region" description="Helical" evidence="2">
    <location>
        <begin position="262"/>
        <end position="282"/>
    </location>
</feature>
<feature type="transmembrane region" description="Helical" evidence="2">
    <location>
        <begin position="204"/>
        <end position="223"/>
    </location>
</feature>
<dbReference type="SUPFAM" id="SSF103481">
    <property type="entry name" value="Multidrug resistance efflux transporter EmrE"/>
    <property type="match status" value="1"/>
</dbReference>
<organism evidence="4 5">
    <name type="scientific">Leucobacter edaphi</name>
    <dbReference type="NCBI Taxonomy" id="2796472"/>
    <lineage>
        <taxon>Bacteria</taxon>
        <taxon>Bacillati</taxon>
        <taxon>Actinomycetota</taxon>
        <taxon>Actinomycetes</taxon>
        <taxon>Micrococcales</taxon>
        <taxon>Microbacteriaceae</taxon>
        <taxon>Leucobacter</taxon>
    </lineage>
</organism>
<protein>
    <submittedName>
        <fullName evidence="4">EamA family transporter</fullName>
    </submittedName>
</protein>
<reference evidence="4" key="1">
    <citation type="submission" date="2020-12" db="EMBL/GenBank/DDBJ databases">
        <title>Leucobacter sp. CAS2, isolated from Chromium sludge.</title>
        <authorList>
            <person name="Xu Z."/>
        </authorList>
    </citation>
    <scope>NUCLEOTIDE SEQUENCE</scope>
    <source>
        <strain evidence="4">CSA2</strain>
    </source>
</reference>
<proteinExistence type="inferred from homology"/>
<dbReference type="Proteomes" id="UP000618733">
    <property type="component" value="Unassembled WGS sequence"/>
</dbReference>
<comment type="caution">
    <text evidence="4">The sequence shown here is derived from an EMBL/GenBank/DDBJ whole genome shotgun (WGS) entry which is preliminary data.</text>
</comment>
<sequence length="284" mass="28998">MPSPAASASAPRVGALFAIGSMSCVQLGLAVSVGLSEQLGPTGVAWLRLVWAGLILLVVARPWRATFTRKAFWTCVALGAATAGMTVFFMCAVMLIPLGTASALEFLGPLGVAVARGTGRSRLWAIVAAAGVIALTEPWHGRADPIGILFALGAAACWGVYILLTQRAGDSVEGLNALAVSIPTAAVVASFTITPALFAKLDLTVLLAGLGLALLLPLVPFILELLSLRRLNTATFGTLMSLEPAFALVIGAAILHQIPTPLAVVGIALVITAGIGATRTGARS</sequence>
<feature type="transmembrane region" description="Helical" evidence="2">
    <location>
        <begin position="39"/>
        <end position="59"/>
    </location>
</feature>
<dbReference type="RefSeq" id="WP_200132840.1">
    <property type="nucleotide sequence ID" value="NZ_JAEHOI010000011.1"/>
</dbReference>
<gene>
    <name evidence="4" type="ORF">JD292_11225</name>
</gene>